<reference evidence="2 3" key="1">
    <citation type="submission" date="2019-03" db="EMBL/GenBank/DDBJ databases">
        <title>First draft genome of Liparis tanakae, snailfish: a comprehensive survey of snailfish specific genes.</title>
        <authorList>
            <person name="Kim W."/>
            <person name="Song I."/>
            <person name="Jeong J.-H."/>
            <person name="Kim D."/>
            <person name="Kim S."/>
            <person name="Ryu S."/>
            <person name="Song J.Y."/>
            <person name="Lee S.K."/>
        </authorList>
    </citation>
    <scope>NUCLEOTIDE SEQUENCE [LARGE SCALE GENOMIC DNA]</scope>
    <source>
        <tissue evidence="2">Muscle</tissue>
    </source>
</reference>
<dbReference type="EMBL" id="SRLO01000074">
    <property type="protein sequence ID" value="TNN78375.1"/>
    <property type="molecule type" value="Genomic_DNA"/>
</dbReference>
<keyword evidence="3" id="KW-1185">Reference proteome</keyword>
<evidence type="ECO:0000256" key="1">
    <source>
        <dbReference type="SAM" id="SignalP"/>
    </source>
</evidence>
<evidence type="ECO:0000313" key="2">
    <source>
        <dbReference type="EMBL" id="TNN78375.1"/>
    </source>
</evidence>
<evidence type="ECO:0000313" key="3">
    <source>
        <dbReference type="Proteomes" id="UP000314294"/>
    </source>
</evidence>
<organism evidence="2 3">
    <name type="scientific">Liparis tanakae</name>
    <name type="common">Tanaka's snailfish</name>
    <dbReference type="NCBI Taxonomy" id="230148"/>
    <lineage>
        <taxon>Eukaryota</taxon>
        <taxon>Metazoa</taxon>
        <taxon>Chordata</taxon>
        <taxon>Craniata</taxon>
        <taxon>Vertebrata</taxon>
        <taxon>Euteleostomi</taxon>
        <taxon>Actinopterygii</taxon>
        <taxon>Neopterygii</taxon>
        <taxon>Teleostei</taxon>
        <taxon>Neoteleostei</taxon>
        <taxon>Acanthomorphata</taxon>
        <taxon>Eupercaria</taxon>
        <taxon>Perciformes</taxon>
        <taxon>Cottioidei</taxon>
        <taxon>Cottales</taxon>
        <taxon>Liparidae</taxon>
        <taxon>Liparis</taxon>
    </lineage>
</organism>
<protein>
    <recommendedName>
        <fullName evidence="4">Secreted protein</fullName>
    </recommendedName>
</protein>
<feature type="signal peptide" evidence="1">
    <location>
        <begin position="1"/>
        <end position="17"/>
    </location>
</feature>
<gene>
    <name evidence="2" type="ORF">EYF80_011359</name>
</gene>
<evidence type="ECO:0008006" key="4">
    <source>
        <dbReference type="Google" id="ProtNLM"/>
    </source>
</evidence>
<name>A0A4Z2IKN6_9TELE</name>
<feature type="chain" id="PRO_5021488880" description="Secreted protein" evidence="1">
    <location>
        <begin position="18"/>
        <end position="168"/>
    </location>
</feature>
<comment type="caution">
    <text evidence="2">The sequence shown here is derived from an EMBL/GenBank/DDBJ whole genome shotgun (WGS) entry which is preliminary data.</text>
</comment>
<sequence length="168" mass="17775">MVSLHAICLELLRLVLAEGGGGGGSSRGGGGGEWLLDCGEEPRWSQSAVHPEALGLRSTLGSLPFLRKQVLLRVLSDQSLGFCVHARRSSDSLSKLHPSDIVDCSSPLPHPHLLAWCHPVRKLSYRGALISTGISGGLCTAGVWAGTGTPVRQVSLGRLLDRRFSSCS</sequence>
<dbReference type="AlphaFoldDB" id="A0A4Z2IKN6"/>
<accession>A0A4Z2IKN6</accession>
<dbReference type="Proteomes" id="UP000314294">
    <property type="component" value="Unassembled WGS sequence"/>
</dbReference>
<keyword evidence="1" id="KW-0732">Signal</keyword>
<proteinExistence type="predicted"/>